<keyword evidence="3 8" id="KW-0678">Repressor</keyword>
<dbReference type="AlphaFoldDB" id="A0AAD8IV17"/>
<dbReference type="GO" id="GO:0006355">
    <property type="term" value="P:regulation of DNA-templated transcription"/>
    <property type="evidence" value="ECO:0007669"/>
    <property type="project" value="InterPro"/>
</dbReference>
<feature type="domain" description="PB1" evidence="10">
    <location>
        <begin position="93"/>
        <end position="180"/>
    </location>
</feature>
<gene>
    <name evidence="11" type="ORF">POM88_018788</name>
</gene>
<reference evidence="11" key="2">
    <citation type="submission" date="2023-05" db="EMBL/GenBank/DDBJ databases">
        <authorList>
            <person name="Schelkunov M.I."/>
        </authorList>
    </citation>
    <scope>NUCLEOTIDE SEQUENCE</scope>
    <source>
        <strain evidence="11">Hsosn_3</strain>
        <tissue evidence="11">Leaf</tissue>
    </source>
</reference>
<dbReference type="EMBL" id="JAUIZM010000004">
    <property type="protein sequence ID" value="KAK1390610.1"/>
    <property type="molecule type" value="Genomic_DNA"/>
</dbReference>
<comment type="caution">
    <text evidence="11">The sequence shown here is derived from an EMBL/GenBank/DDBJ whole genome shotgun (WGS) entry which is preliminary data.</text>
</comment>
<sequence>MESVITHEQGLNLKETELRLGLPGSDESSENETISTSRTNKRAVPDSVEDRESVSDAKHEIAPPAKAQVVGWPPVRSYRKNCFQPKKVEKDIGSYVKVSMDGAPYLRKVDLKVYKCYPELLEALENMFKLTIGEYSEREGYKGSEYAPTYEDKDGDWMLVGDVPWDMFMSSCKRLRIMKGSEARGLGHSA</sequence>
<dbReference type="GO" id="GO:0009734">
    <property type="term" value="P:auxin-activated signaling pathway"/>
    <property type="evidence" value="ECO:0007669"/>
    <property type="project" value="UniProtKB-UniRule"/>
</dbReference>
<evidence type="ECO:0000256" key="6">
    <source>
        <dbReference type="ARBA" id="ARBA00023242"/>
    </source>
</evidence>
<feature type="region of interest" description="Disordered" evidence="9">
    <location>
        <begin position="1"/>
        <end position="57"/>
    </location>
</feature>
<dbReference type="PANTHER" id="PTHR31734:SF8">
    <property type="entry name" value="AUXIN-RESPONSIVE PROTEIN IAA24"/>
    <property type="match status" value="1"/>
</dbReference>
<proteinExistence type="inferred from homology"/>
<evidence type="ECO:0000259" key="10">
    <source>
        <dbReference type="PROSITE" id="PS51745"/>
    </source>
</evidence>
<dbReference type="Proteomes" id="UP001237642">
    <property type="component" value="Unassembled WGS sequence"/>
</dbReference>
<organism evidence="11 12">
    <name type="scientific">Heracleum sosnowskyi</name>
    <dbReference type="NCBI Taxonomy" id="360622"/>
    <lineage>
        <taxon>Eukaryota</taxon>
        <taxon>Viridiplantae</taxon>
        <taxon>Streptophyta</taxon>
        <taxon>Embryophyta</taxon>
        <taxon>Tracheophyta</taxon>
        <taxon>Spermatophyta</taxon>
        <taxon>Magnoliopsida</taxon>
        <taxon>eudicotyledons</taxon>
        <taxon>Gunneridae</taxon>
        <taxon>Pentapetalae</taxon>
        <taxon>asterids</taxon>
        <taxon>campanulids</taxon>
        <taxon>Apiales</taxon>
        <taxon>Apiaceae</taxon>
        <taxon>Apioideae</taxon>
        <taxon>apioid superclade</taxon>
        <taxon>Tordylieae</taxon>
        <taxon>Tordyliinae</taxon>
        <taxon>Heracleum</taxon>
    </lineage>
</organism>
<dbReference type="InterPro" id="IPR053793">
    <property type="entry name" value="PB1-like"/>
</dbReference>
<dbReference type="InterPro" id="IPR033389">
    <property type="entry name" value="AUX/IAA_dom"/>
</dbReference>
<evidence type="ECO:0000256" key="4">
    <source>
        <dbReference type="ARBA" id="ARBA00023015"/>
    </source>
</evidence>
<feature type="compositionally biased region" description="Basic and acidic residues" evidence="9">
    <location>
        <begin position="48"/>
        <end position="57"/>
    </location>
</feature>
<keyword evidence="7 8" id="KW-0927">Auxin signaling pathway</keyword>
<dbReference type="PANTHER" id="PTHR31734">
    <property type="entry name" value="AUXIN-RESPONSIVE PROTEIN IAA17"/>
    <property type="match status" value="1"/>
</dbReference>
<evidence type="ECO:0000256" key="8">
    <source>
        <dbReference type="RuleBase" id="RU004549"/>
    </source>
</evidence>
<keyword evidence="4 8" id="KW-0805">Transcription regulation</keyword>
<reference evidence="11" key="1">
    <citation type="submission" date="2023-02" db="EMBL/GenBank/DDBJ databases">
        <title>Genome of toxic invasive species Heracleum sosnowskyi carries increased number of genes despite the absence of recent whole-genome duplications.</title>
        <authorList>
            <person name="Schelkunov M."/>
            <person name="Shtratnikova V."/>
            <person name="Makarenko M."/>
            <person name="Klepikova A."/>
            <person name="Omelchenko D."/>
            <person name="Novikova G."/>
            <person name="Obukhova E."/>
            <person name="Bogdanov V."/>
            <person name="Penin A."/>
            <person name="Logacheva M."/>
        </authorList>
    </citation>
    <scope>NUCLEOTIDE SEQUENCE</scope>
    <source>
        <strain evidence="11">Hsosn_3</strain>
        <tissue evidence="11">Leaf</tissue>
    </source>
</reference>
<name>A0AAD8IV17_9APIA</name>
<evidence type="ECO:0000313" key="12">
    <source>
        <dbReference type="Proteomes" id="UP001237642"/>
    </source>
</evidence>
<dbReference type="FunFam" id="3.10.20.90:FF:000078">
    <property type="entry name" value="Auxin-responsive protein"/>
    <property type="match status" value="1"/>
</dbReference>
<protein>
    <recommendedName>
        <fullName evidence="8">Auxin-responsive protein</fullName>
    </recommendedName>
</protein>
<keyword evidence="12" id="KW-1185">Reference proteome</keyword>
<comment type="subunit">
    <text evidence="8">Homodimers and heterodimers.</text>
</comment>
<dbReference type="GO" id="GO:0005634">
    <property type="term" value="C:nucleus"/>
    <property type="evidence" value="ECO:0007669"/>
    <property type="project" value="UniProtKB-SubCell"/>
</dbReference>
<evidence type="ECO:0000256" key="5">
    <source>
        <dbReference type="ARBA" id="ARBA00023163"/>
    </source>
</evidence>
<evidence type="ECO:0000256" key="7">
    <source>
        <dbReference type="ARBA" id="ARBA00023294"/>
    </source>
</evidence>
<keyword evidence="5 8" id="KW-0804">Transcription</keyword>
<comment type="similarity">
    <text evidence="2 8">Belongs to the Aux/IAA family.</text>
</comment>
<dbReference type="SUPFAM" id="SSF54277">
    <property type="entry name" value="CAD &amp; PB1 domains"/>
    <property type="match status" value="1"/>
</dbReference>
<dbReference type="InterPro" id="IPR003311">
    <property type="entry name" value="AUX_IAA"/>
</dbReference>
<dbReference type="Gene3D" id="3.10.20.90">
    <property type="entry name" value="Phosphatidylinositol 3-kinase Catalytic Subunit, Chain A, domain 1"/>
    <property type="match status" value="1"/>
</dbReference>
<dbReference type="PROSITE" id="PS51745">
    <property type="entry name" value="PB1"/>
    <property type="match status" value="1"/>
</dbReference>
<keyword evidence="6 8" id="KW-0539">Nucleus</keyword>
<evidence type="ECO:0000256" key="2">
    <source>
        <dbReference type="ARBA" id="ARBA00006728"/>
    </source>
</evidence>
<comment type="subcellular location">
    <subcellularLocation>
        <location evidence="1 8">Nucleus</location>
    </subcellularLocation>
</comment>
<evidence type="ECO:0000256" key="9">
    <source>
        <dbReference type="SAM" id="MobiDB-lite"/>
    </source>
</evidence>
<evidence type="ECO:0000256" key="1">
    <source>
        <dbReference type="ARBA" id="ARBA00004123"/>
    </source>
</evidence>
<dbReference type="Pfam" id="PF02309">
    <property type="entry name" value="AUX_IAA"/>
    <property type="match status" value="1"/>
</dbReference>
<evidence type="ECO:0000313" key="11">
    <source>
        <dbReference type="EMBL" id="KAK1390610.1"/>
    </source>
</evidence>
<accession>A0AAD8IV17</accession>
<comment type="function">
    <text evidence="8">Aux/IAA proteins are short-lived transcriptional factors that function as repressors of early auxin response genes at low auxin concentrations.</text>
</comment>
<evidence type="ECO:0000256" key="3">
    <source>
        <dbReference type="ARBA" id="ARBA00022491"/>
    </source>
</evidence>